<dbReference type="SUPFAM" id="SSF51126">
    <property type="entry name" value="Pectin lyase-like"/>
    <property type="match status" value="1"/>
</dbReference>
<dbReference type="Pfam" id="PF13018">
    <property type="entry name" value="ESPR"/>
    <property type="match status" value="1"/>
</dbReference>
<dbReference type="InterPro" id="IPR011050">
    <property type="entry name" value="Pectin_lyase_fold/virulence"/>
</dbReference>
<dbReference type="InterPro" id="IPR008638">
    <property type="entry name" value="FhaB/CdiA-like_TPS"/>
</dbReference>
<dbReference type="Proteomes" id="UP001367030">
    <property type="component" value="Unassembled WGS sequence"/>
</dbReference>
<keyword evidence="4" id="KW-1185">Reference proteome</keyword>
<dbReference type="Gene3D" id="2.160.20.10">
    <property type="entry name" value="Single-stranded right-handed beta-helix, Pectin lyase-like"/>
    <property type="match status" value="1"/>
</dbReference>
<evidence type="ECO:0000256" key="1">
    <source>
        <dbReference type="SAM" id="MobiDB-lite"/>
    </source>
</evidence>
<comment type="caution">
    <text evidence="3">The sequence shown here is derived from an EMBL/GenBank/DDBJ whole genome shotgun (WGS) entry which is preliminary data.</text>
</comment>
<feature type="region of interest" description="Disordered" evidence="1">
    <location>
        <begin position="2002"/>
        <end position="2024"/>
    </location>
</feature>
<proteinExistence type="predicted"/>
<dbReference type="RefSeq" id="WP_340336743.1">
    <property type="nucleotide sequence ID" value="NZ_JBBKZS010000008.1"/>
</dbReference>
<accession>A0ABU8X9Z3</accession>
<feature type="domain" description="Filamentous haemagglutinin FhaB/tRNA nuclease CdiA-like TPS" evidence="2">
    <location>
        <begin position="73"/>
        <end position="193"/>
    </location>
</feature>
<gene>
    <name evidence="3" type="ORF">WKW79_18970</name>
</gene>
<dbReference type="NCBIfam" id="TIGR01901">
    <property type="entry name" value="adhes_NPXG"/>
    <property type="match status" value="1"/>
</dbReference>
<dbReference type="InterPro" id="IPR012334">
    <property type="entry name" value="Pectin_lyas_fold"/>
</dbReference>
<dbReference type="SMART" id="SM00912">
    <property type="entry name" value="Haemagg_act"/>
    <property type="match status" value="1"/>
</dbReference>
<evidence type="ECO:0000313" key="4">
    <source>
        <dbReference type="Proteomes" id="UP001367030"/>
    </source>
</evidence>
<sequence length="2157" mass="212388">MNKNLHRIIFNAARGMRMVVQETAMSAGKASGATPAIAASALAAVLAASPVQAQIAGANNVPGNQRPTVLVAPNGVPLVNIQTPSASGVSRNVFGQFDVGSNGAILNNSRTNAQTQQGGWVQGNPFLAGGPARIILNEVNSGNPSQLRGYIEVGGQRAEVIIANPAGISVDGGGFINTSRATLTTGTPQLNALGGLDSFLVRGGTVTIDGAGLDVSKTDYATILARAVQANANIYAGELKVVTGANQISADHSQVTPTSGSGATPTFALDVSALGGMYANKITLIGTEAGLGVRNAGSIGASAGGLVVTASGRLENTGTLEGQRVEIASTADIENRGTIRQTGTSGLNVVAPVLSNTNGGTIGAEPVAAISAGQADPMAGTSSGTATAPSTTTNDTSATTPPTTAAASTASTYTPPAPGSITASGTLRNDGGHIYADGLQLQTPQINNAGGTLNVAALTVSGPQFNNAGGTLNVSNTFNANVGELNNAGGQLHAGNLQIHTTGDLNNQDGTLHSDTDASLTVGGQLDNTRGTITALGSLNANVTGATTNGAGTLSANQGVTLGARSLDNTKGNIQSANGAVQLTIGQQLANGDGHVAAGTDLSATAGSLSNSGSLRARNDLVVTTTGLLANDGSLTAGRHATINAGSLQGGSASSLGAGIQNDGTLANSGDLAVTTVQGLAAHGTNLAAGQIVLQGASVDLSNSKTSAANIALTATQGNVTTSDATLTTPGTLAITANAQPGQTLANSGGKLNAGRIDLNAVNIANTHGGQIEQAGTGTQRIATTGNIDNTGGRIASNAQDFGVQAATLTNTGGTIEHAGTGTLNVRANAIDGADGHITGNGALVANVAGAFNQDGGGLGAKQVTIDAGSLSNRGGTISQPGSDATRITVAGTLDNSAGKITSNAQEVGLQAATLVNNAGSIEHAGAGTLSIVANSIDGANGHITGNGALVANVAGAFSQDGGGLGAKQVTIDAGALSNRGGTISQSGNDATRITVAGALDNSAGKLTSNGQDVGLQASTLVNNAGTIEHAGTGTLNITANSVDGPSGHITGNGALVAKVAGAFNQDGGSLQAQQLTVDAGSLDNHGGKIAQSGTGTTRITVTGTLDNTFGQLTSNAQDMRLQSGTLTNSSGKIDHAGKGTLDLQAGAVDGTNGTITSNGALTAKVAGDFNQDKGQLSAAQITIDSGALGNRGGSITQKGGEATRITVVGAIDNSVGTLGSNGNTTIAAGTLNNQGGKLHATGTTNLDLGVGGMLDNSNAGEIGAGGNATLRAGTLNNDSGSITAVGDLGATVSGVATNVGGTIGANHDATLNAASLDNTGGQVAGVRGKLRVETTGLTLNAGGKLVAGADSTLVNGGLDNDGGTVYGNTLTVDTRGNALSNRTGTLASASTVNLNSGTLTNDAGLIRSEGAMTINTNGQALSNTNAAGYTQAHPERDVPGGLSSGGTLDLTAGTVNNAGGAIGAQQALTVNTQAFSNTNGGLVVGQSDVSVNTHGAAFDNTGGQTLAIGNLAITAGDITNTNGLIRSTQTTTLNAATVGNTGTQGTDRGIEGKNVAITAGQLDNTHGAIRADVDATITSGGTVDNTSGLISALNTLTITDPNAANPAAKTLQLVNTNGMLTGTNGLRIDAATFSADGTVTSGKDLTLAVQQDIVNNGELSANGSLTYSTTGTFTNNGKLSAGDQLTVGGSVVENTAAGEMTGTNGTTVNAGTLNNRGLIDSNGVTRINAGTVNNVGTGRIYGDQIAIAATTLNNVAETVNGNTTAATIASRNDIDIGATTLNNRDHALIFSAGDMYIGGGLDADGYATGTAAAVNNESASIESLGNITIDATQVNNLDTHLLVSNTTTQRKDVRLATLPDGKFWDPADTWGDDATRVVYHRNADGSVTPVGFGGWGMWYYTVTTTGDIATQVDPASLTAGGDINITGHLNNRDSRVIAGGTITAGSVENHSTSGTQHTVVDAFVVGYMVNKPGTGPNNVTYASPQITDTTLPSLGGYAYEEHASNVPSSGSRPGAANGGGGVDASASGAGAVNAAGRRAAITEVPANVGQVVQADGSIADATQRRGVNAAIGNEAQTASGGTVAPGGTQQVGGINGPASRTVPMVVRTSPPNLGIPQASLFRTNASTGSHYLVETDPRFANYRTWLSSDSLGPTRP</sequence>
<feature type="region of interest" description="Disordered" evidence="1">
    <location>
        <begin position="375"/>
        <end position="426"/>
    </location>
</feature>
<organism evidence="3 4">
    <name type="scientific">Variovorax robiniae</name>
    <dbReference type="NCBI Taxonomy" id="1836199"/>
    <lineage>
        <taxon>Bacteria</taxon>
        <taxon>Pseudomonadati</taxon>
        <taxon>Pseudomonadota</taxon>
        <taxon>Betaproteobacteria</taxon>
        <taxon>Burkholderiales</taxon>
        <taxon>Comamonadaceae</taxon>
        <taxon>Variovorax</taxon>
    </lineage>
</organism>
<evidence type="ECO:0000259" key="2">
    <source>
        <dbReference type="SMART" id="SM00912"/>
    </source>
</evidence>
<feature type="compositionally biased region" description="Low complexity" evidence="1">
    <location>
        <begin position="379"/>
        <end position="414"/>
    </location>
</feature>
<dbReference type="NCBIfam" id="TIGR01731">
    <property type="entry name" value="fil_hemag_20aa"/>
    <property type="match status" value="33"/>
</dbReference>
<protein>
    <submittedName>
        <fullName evidence="3">Filamentous hemagglutinin N-terminal domain-containing protein</fullName>
    </submittedName>
</protein>
<reference evidence="3 4" key="1">
    <citation type="submission" date="2024-03" db="EMBL/GenBank/DDBJ databases">
        <title>Novel species of the genus Variovorax.</title>
        <authorList>
            <person name="Liu Q."/>
            <person name="Xin Y.-H."/>
        </authorList>
    </citation>
    <scope>NUCLEOTIDE SEQUENCE [LARGE SCALE GENOMIC DNA]</scope>
    <source>
        <strain evidence="3 4">KACC 18901</strain>
    </source>
</reference>
<evidence type="ECO:0000313" key="3">
    <source>
        <dbReference type="EMBL" id="MEJ8856665.1"/>
    </source>
</evidence>
<dbReference type="InterPro" id="IPR010069">
    <property type="entry name" value="CdiA_FHA1_rpt"/>
</dbReference>
<dbReference type="InterPro" id="IPR008619">
    <property type="entry name" value="Filamentous_hemagglutn_rpt"/>
</dbReference>
<dbReference type="EMBL" id="JBBKZS010000008">
    <property type="protein sequence ID" value="MEJ8856665.1"/>
    <property type="molecule type" value="Genomic_DNA"/>
</dbReference>
<dbReference type="InterPro" id="IPR024973">
    <property type="entry name" value="ESPR"/>
</dbReference>
<dbReference type="Pfam" id="PF05594">
    <property type="entry name" value="Fil_haemagg"/>
    <property type="match status" value="10"/>
</dbReference>
<dbReference type="Pfam" id="PF05860">
    <property type="entry name" value="TPS"/>
    <property type="match status" value="1"/>
</dbReference>
<name>A0ABU8X9Z3_9BURK</name>